<evidence type="ECO:0000313" key="2">
    <source>
        <dbReference type="Proteomes" id="UP000075420"/>
    </source>
</evidence>
<comment type="caution">
    <text evidence="1">The sequence shown here is derived from an EMBL/GenBank/DDBJ whole genome shotgun (WGS) entry which is preliminary data.</text>
</comment>
<reference evidence="1 2" key="1">
    <citation type="submission" date="2014-02" db="EMBL/GenBank/DDBJ databases">
        <title>The small core and large imbalanced accessory genome model reveals a collaborative survival strategy of Sorangium cellulosum strains in nature.</title>
        <authorList>
            <person name="Han K."/>
            <person name="Peng R."/>
            <person name="Blom J."/>
            <person name="Li Y.-Z."/>
        </authorList>
    </citation>
    <scope>NUCLEOTIDE SEQUENCE [LARGE SCALE GENOMIC DNA]</scope>
    <source>
        <strain evidence="1 2">So0157-25</strain>
    </source>
</reference>
<organism evidence="1 2">
    <name type="scientific">Sorangium cellulosum</name>
    <name type="common">Polyangium cellulosum</name>
    <dbReference type="NCBI Taxonomy" id="56"/>
    <lineage>
        <taxon>Bacteria</taxon>
        <taxon>Pseudomonadati</taxon>
        <taxon>Myxococcota</taxon>
        <taxon>Polyangia</taxon>
        <taxon>Polyangiales</taxon>
        <taxon>Polyangiaceae</taxon>
        <taxon>Sorangium</taxon>
    </lineage>
</organism>
<gene>
    <name evidence="1" type="ORF">BE08_18590</name>
</gene>
<proteinExistence type="predicted"/>
<evidence type="ECO:0000313" key="1">
    <source>
        <dbReference type="EMBL" id="KYF50614.1"/>
    </source>
</evidence>
<dbReference type="Proteomes" id="UP000075420">
    <property type="component" value="Unassembled WGS sequence"/>
</dbReference>
<protein>
    <recommendedName>
        <fullName evidence="3">SCP2 domain-containing protein</fullName>
    </recommendedName>
</protein>
<dbReference type="AlphaFoldDB" id="A0A150P4I3"/>
<name>A0A150P4I3_SORCE</name>
<sequence>MEPIIDLAPGAEDNPLAALFGGLIREHLARDPRRAADFRALRGAVLVVAQDTATSMTMRFDHGRLTIHDGAIGIPSVTFCGDEAALRKLPDIAFHRWLSLPKLGVLHRRQSGPLRELARLVASGELKIYGLVAHPRLILALLRVLSRHP</sequence>
<dbReference type="EMBL" id="JELY01003138">
    <property type="protein sequence ID" value="KYF50614.1"/>
    <property type="molecule type" value="Genomic_DNA"/>
</dbReference>
<accession>A0A150P4I3</accession>
<evidence type="ECO:0008006" key="3">
    <source>
        <dbReference type="Google" id="ProtNLM"/>
    </source>
</evidence>